<evidence type="ECO:0000256" key="5">
    <source>
        <dbReference type="ARBA" id="ARBA00022989"/>
    </source>
</evidence>
<dbReference type="EMBL" id="JBHSMM010000002">
    <property type="protein sequence ID" value="MFC5440753.1"/>
    <property type="molecule type" value="Genomic_DNA"/>
</dbReference>
<comment type="subcellular location">
    <subcellularLocation>
        <location evidence="1">Endomembrane system</location>
        <topology evidence="1">Multi-pass membrane protein</topology>
    </subcellularLocation>
    <subcellularLocation>
        <location evidence="2">Endoplasmic reticulum membrane</location>
    </subcellularLocation>
</comment>
<evidence type="ECO:0000256" key="6">
    <source>
        <dbReference type="ARBA" id="ARBA00023136"/>
    </source>
</evidence>
<evidence type="ECO:0000313" key="8">
    <source>
        <dbReference type="EMBL" id="MFC5440753.1"/>
    </source>
</evidence>
<reference evidence="9" key="1">
    <citation type="journal article" date="2019" name="Int. J. Syst. Evol. Microbiol.">
        <title>The Global Catalogue of Microorganisms (GCM) 10K type strain sequencing project: providing services to taxonomists for standard genome sequencing and annotation.</title>
        <authorList>
            <consortium name="The Broad Institute Genomics Platform"/>
            <consortium name="The Broad Institute Genome Sequencing Center for Infectious Disease"/>
            <person name="Wu L."/>
            <person name="Ma J."/>
        </authorList>
    </citation>
    <scope>NUCLEOTIDE SEQUENCE [LARGE SCALE GENOMIC DNA]</scope>
    <source>
        <strain evidence="9">KACC 12822</strain>
    </source>
</reference>
<keyword evidence="9" id="KW-1185">Reference proteome</keyword>
<dbReference type="PANTHER" id="PTHR13416">
    <property type="match status" value="1"/>
</dbReference>
<keyword evidence="6 7" id="KW-0472">Membrane</keyword>
<dbReference type="Pfam" id="PF07787">
    <property type="entry name" value="TMEM43"/>
    <property type="match status" value="1"/>
</dbReference>
<proteinExistence type="predicted"/>
<evidence type="ECO:0000256" key="1">
    <source>
        <dbReference type="ARBA" id="ARBA00004127"/>
    </source>
</evidence>
<dbReference type="Proteomes" id="UP001596018">
    <property type="component" value="Unassembled WGS sequence"/>
</dbReference>
<dbReference type="InterPro" id="IPR012430">
    <property type="entry name" value="TMEM43_fam"/>
</dbReference>
<feature type="transmembrane region" description="Helical" evidence="7">
    <location>
        <begin position="298"/>
        <end position="317"/>
    </location>
</feature>
<dbReference type="RefSeq" id="WP_056085581.1">
    <property type="nucleotide sequence ID" value="NZ_JALBWS010000013.1"/>
</dbReference>
<evidence type="ECO:0000313" key="9">
    <source>
        <dbReference type="Proteomes" id="UP001596018"/>
    </source>
</evidence>
<keyword evidence="5 7" id="KW-1133">Transmembrane helix</keyword>
<comment type="caution">
    <text evidence="8">The sequence shown here is derived from an EMBL/GenBank/DDBJ whole genome shotgun (WGS) entry which is preliminary data.</text>
</comment>
<evidence type="ECO:0000256" key="4">
    <source>
        <dbReference type="ARBA" id="ARBA00022824"/>
    </source>
</evidence>
<sequence length="345" mass="37766">MLPAWDDAMRGRLLRLVGALLLLAGIGWAATTERGIITYREAMSRHGGQLVDLGASALPQAGQAGYLARLSGVPRVVVAPRDPEFNLRRDTPVLIRHVEMFQWREVRFGGNTDYELDWVDQPVDSSKFERPAGHANPGAFPIAARQFDADRVQLGGFALDRSLLHALPGVQRVEPDVKSLPANLAATFVPYNGYLVTSANPGDPHRGDLRVSWEEVPLQHVTVVARIDGDRLVPATKTTDGKGFAVEVGDRSLLDMFPDLPEPPTFIYLWRVLAVLLAALGAYLMLSGHRGIQRDFPLSLAVGTLVVSATATVLWLGSDTLPMLCWLLVALLSVLATIWYLRHTS</sequence>
<organism evidence="8 9">
    <name type="scientific">Rhodanobacter ginsenosidimutans</name>
    <dbReference type="NCBI Taxonomy" id="490571"/>
    <lineage>
        <taxon>Bacteria</taxon>
        <taxon>Pseudomonadati</taxon>
        <taxon>Pseudomonadota</taxon>
        <taxon>Gammaproteobacteria</taxon>
        <taxon>Lysobacterales</taxon>
        <taxon>Rhodanobacteraceae</taxon>
        <taxon>Rhodanobacter</taxon>
    </lineage>
</organism>
<protein>
    <submittedName>
        <fullName evidence="8">TMEM43 family protein</fullName>
    </submittedName>
</protein>
<evidence type="ECO:0000256" key="3">
    <source>
        <dbReference type="ARBA" id="ARBA00022692"/>
    </source>
</evidence>
<keyword evidence="4" id="KW-0256">Endoplasmic reticulum</keyword>
<name>A0ABW0JX78_9GAMM</name>
<feature type="transmembrane region" description="Helical" evidence="7">
    <location>
        <begin position="323"/>
        <end position="341"/>
    </location>
</feature>
<evidence type="ECO:0000256" key="7">
    <source>
        <dbReference type="SAM" id="Phobius"/>
    </source>
</evidence>
<gene>
    <name evidence="8" type="ORF">ACFPK0_12065</name>
</gene>
<dbReference type="PANTHER" id="PTHR13416:SF2">
    <property type="entry name" value="TRANSMEMBRANE PROTEIN 43"/>
    <property type="match status" value="1"/>
</dbReference>
<feature type="transmembrane region" description="Helical" evidence="7">
    <location>
        <begin position="268"/>
        <end position="286"/>
    </location>
</feature>
<accession>A0ABW0JX78</accession>
<evidence type="ECO:0000256" key="2">
    <source>
        <dbReference type="ARBA" id="ARBA00004586"/>
    </source>
</evidence>
<keyword evidence="3 7" id="KW-0812">Transmembrane</keyword>